<keyword evidence="2" id="KW-1185">Reference proteome</keyword>
<dbReference type="EMBL" id="JAUEPU010000035">
    <property type="protein sequence ID" value="KAK0489941.1"/>
    <property type="molecule type" value="Genomic_DNA"/>
</dbReference>
<proteinExistence type="predicted"/>
<comment type="caution">
    <text evidence="1">The sequence shown here is derived from an EMBL/GenBank/DDBJ whole genome shotgun (WGS) entry which is preliminary data.</text>
</comment>
<evidence type="ECO:0000313" key="1">
    <source>
        <dbReference type="EMBL" id="KAK0489941.1"/>
    </source>
</evidence>
<organism evidence="1 2">
    <name type="scientific">Armillaria luteobubalina</name>
    <dbReference type="NCBI Taxonomy" id="153913"/>
    <lineage>
        <taxon>Eukaryota</taxon>
        <taxon>Fungi</taxon>
        <taxon>Dikarya</taxon>
        <taxon>Basidiomycota</taxon>
        <taxon>Agaricomycotina</taxon>
        <taxon>Agaricomycetes</taxon>
        <taxon>Agaricomycetidae</taxon>
        <taxon>Agaricales</taxon>
        <taxon>Marasmiineae</taxon>
        <taxon>Physalacriaceae</taxon>
        <taxon>Armillaria</taxon>
    </lineage>
</organism>
<dbReference type="Proteomes" id="UP001175228">
    <property type="component" value="Unassembled WGS sequence"/>
</dbReference>
<protein>
    <recommendedName>
        <fullName evidence="3">F-box domain-containing protein</fullName>
    </recommendedName>
</protein>
<dbReference type="AlphaFoldDB" id="A0AA39TI29"/>
<reference evidence="1" key="1">
    <citation type="submission" date="2023-06" db="EMBL/GenBank/DDBJ databases">
        <authorList>
            <consortium name="Lawrence Berkeley National Laboratory"/>
            <person name="Ahrendt S."/>
            <person name="Sahu N."/>
            <person name="Indic B."/>
            <person name="Wong-Bajracharya J."/>
            <person name="Merenyi Z."/>
            <person name="Ke H.-M."/>
            <person name="Monk M."/>
            <person name="Kocsube S."/>
            <person name="Drula E."/>
            <person name="Lipzen A."/>
            <person name="Balint B."/>
            <person name="Henrissat B."/>
            <person name="Andreopoulos B."/>
            <person name="Martin F.M."/>
            <person name="Harder C.B."/>
            <person name="Rigling D."/>
            <person name="Ford K.L."/>
            <person name="Foster G.D."/>
            <person name="Pangilinan J."/>
            <person name="Papanicolaou A."/>
            <person name="Barry K."/>
            <person name="LaButti K."/>
            <person name="Viragh M."/>
            <person name="Koriabine M."/>
            <person name="Yan M."/>
            <person name="Riley R."/>
            <person name="Champramary S."/>
            <person name="Plett K.L."/>
            <person name="Tsai I.J."/>
            <person name="Slot J."/>
            <person name="Sipos G."/>
            <person name="Plett J."/>
            <person name="Nagy L.G."/>
            <person name="Grigoriev I.V."/>
        </authorList>
    </citation>
    <scope>NUCLEOTIDE SEQUENCE</scope>
    <source>
        <strain evidence="1">HWK02</strain>
    </source>
</reference>
<evidence type="ECO:0000313" key="2">
    <source>
        <dbReference type="Proteomes" id="UP001175228"/>
    </source>
</evidence>
<sequence>MLTTADPWRTVLPVELVEMILQGIDLNDKRTLSACALIAKAWTLPSQILLFRRITVTDSSSLCVSPCLLRYTRHLITAHSSGCTSLDALVIHTPNVEYITVISSLISQHAAQILGNHGRLSSVTLRALANPSGQHISAIFSALRSSLRHVRFEGLKSSEYAALREPAVQPLQVEMVDIIECDLNWLRRCSVVSLRNLHTLQITLIHNAEHEELTRFMYGVDMIENLVVTRRGSEKMSWRIIAHIRVRWRWRVRRVEVRMSTIHHAVLIDEYLGILDTEVTEEICVRVSKTLLVALMDGVVWRKGFRNLKKYRITGVNECSSIPSQELPSYNRLILQEQVLWFHLRRSCIDNADFESNRRTSDVKIVVQYVVLYLGGTNRI</sequence>
<evidence type="ECO:0008006" key="3">
    <source>
        <dbReference type="Google" id="ProtNLM"/>
    </source>
</evidence>
<dbReference type="SUPFAM" id="SSF52047">
    <property type="entry name" value="RNI-like"/>
    <property type="match status" value="1"/>
</dbReference>
<accession>A0AA39TI29</accession>
<name>A0AA39TI29_9AGAR</name>
<gene>
    <name evidence="1" type="ORF">EDD18DRAFT_1109814</name>
</gene>